<dbReference type="AlphaFoldDB" id="A2EW85"/>
<reference evidence="3" key="2">
    <citation type="journal article" date="2007" name="Science">
        <title>Draft genome sequence of the sexually transmitted pathogen Trichomonas vaginalis.</title>
        <authorList>
            <person name="Carlton J.M."/>
            <person name="Hirt R.P."/>
            <person name="Silva J.C."/>
            <person name="Delcher A.L."/>
            <person name="Schatz M."/>
            <person name="Zhao Q."/>
            <person name="Wortman J.R."/>
            <person name="Bidwell S.L."/>
            <person name="Alsmark U.C.M."/>
            <person name="Besteiro S."/>
            <person name="Sicheritz-Ponten T."/>
            <person name="Noel C.J."/>
            <person name="Dacks J.B."/>
            <person name="Foster P.G."/>
            <person name="Simillion C."/>
            <person name="Van de Peer Y."/>
            <person name="Miranda-Saavedra D."/>
            <person name="Barton G.J."/>
            <person name="Westrop G.D."/>
            <person name="Mueller S."/>
            <person name="Dessi D."/>
            <person name="Fiori P.L."/>
            <person name="Ren Q."/>
            <person name="Paulsen I."/>
            <person name="Zhang H."/>
            <person name="Bastida-Corcuera F.D."/>
            <person name="Simoes-Barbosa A."/>
            <person name="Brown M.T."/>
            <person name="Hayes R.D."/>
            <person name="Mukherjee M."/>
            <person name="Okumura C.Y."/>
            <person name="Schneider R."/>
            <person name="Smith A.J."/>
            <person name="Vanacova S."/>
            <person name="Villalvazo M."/>
            <person name="Haas B.J."/>
            <person name="Pertea M."/>
            <person name="Feldblyum T.V."/>
            <person name="Utterback T.R."/>
            <person name="Shu C.L."/>
            <person name="Osoegawa K."/>
            <person name="de Jong P.J."/>
            <person name="Hrdy I."/>
            <person name="Horvathova L."/>
            <person name="Zubacova Z."/>
            <person name="Dolezal P."/>
            <person name="Malik S.B."/>
            <person name="Logsdon J.M. Jr."/>
            <person name="Henze K."/>
            <person name="Gupta A."/>
            <person name="Wang C.C."/>
            <person name="Dunne R.L."/>
            <person name="Upcroft J.A."/>
            <person name="Upcroft P."/>
            <person name="White O."/>
            <person name="Salzberg S.L."/>
            <person name="Tang P."/>
            <person name="Chiu C.-H."/>
            <person name="Lee Y.-S."/>
            <person name="Embley T.M."/>
            <person name="Coombs G.H."/>
            <person name="Mottram J.C."/>
            <person name="Tachezy J."/>
            <person name="Fraser-Liggett C.M."/>
            <person name="Johnson P.J."/>
        </authorList>
    </citation>
    <scope>NUCLEOTIDE SEQUENCE [LARGE SCALE GENOMIC DNA]</scope>
    <source>
        <strain evidence="3">G3</strain>
    </source>
</reference>
<dbReference type="GO" id="GO:0008017">
    <property type="term" value="F:microtubule binding"/>
    <property type="evidence" value="ECO:0000318"/>
    <property type="project" value="GO_Central"/>
</dbReference>
<dbReference type="STRING" id="5722.A2EW85"/>
<evidence type="ECO:0000313" key="3">
    <source>
        <dbReference type="EMBL" id="EAY03062.1"/>
    </source>
</evidence>
<feature type="coiled-coil region" evidence="1">
    <location>
        <begin position="264"/>
        <end position="291"/>
    </location>
</feature>
<evidence type="ECO:0008006" key="5">
    <source>
        <dbReference type="Google" id="ProtNLM"/>
    </source>
</evidence>
<name>A2EW85_TRIV3</name>
<dbReference type="KEGG" id="tva:4760901"/>
<evidence type="ECO:0000313" key="4">
    <source>
        <dbReference type="Proteomes" id="UP000001542"/>
    </source>
</evidence>
<accession>A2EW85</accession>
<feature type="region of interest" description="Disordered" evidence="2">
    <location>
        <begin position="435"/>
        <end position="492"/>
    </location>
</feature>
<keyword evidence="1" id="KW-0175">Coiled coil</keyword>
<dbReference type="EMBL" id="DS113516">
    <property type="protein sequence ID" value="EAY03062.1"/>
    <property type="molecule type" value="Genomic_DNA"/>
</dbReference>
<dbReference type="OrthoDB" id="642895at2759"/>
<organism evidence="3 4">
    <name type="scientific">Trichomonas vaginalis (strain ATCC PRA-98 / G3)</name>
    <dbReference type="NCBI Taxonomy" id="412133"/>
    <lineage>
        <taxon>Eukaryota</taxon>
        <taxon>Metamonada</taxon>
        <taxon>Parabasalia</taxon>
        <taxon>Trichomonadida</taxon>
        <taxon>Trichomonadidae</taxon>
        <taxon>Trichomonas</taxon>
    </lineage>
</organism>
<feature type="compositionally biased region" description="Basic and acidic residues" evidence="2">
    <location>
        <begin position="435"/>
        <end position="451"/>
    </location>
</feature>
<dbReference type="InterPro" id="IPR007145">
    <property type="entry name" value="MAP65_Ase1_PRC1"/>
</dbReference>
<gene>
    <name evidence="3" type="ORF">TVAG_171600</name>
</gene>
<dbReference type="GO" id="GO:0005737">
    <property type="term" value="C:cytoplasm"/>
    <property type="evidence" value="ECO:0000318"/>
    <property type="project" value="GO_Central"/>
</dbReference>
<dbReference type="RefSeq" id="XP_001315285.1">
    <property type="nucleotide sequence ID" value="XM_001315250.1"/>
</dbReference>
<dbReference type="eggNOG" id="KOG4302">
    <property type="taxonomic scope" value="Eukaryota"/>
</dbReference>
<dbReference type="PANTHER" id="PTHR19321:SF41">
    <property type="entry name" value="FASCETTO-RELATED"/>
    <property type="match status" value="1"/>
</dbReference>
<dbReference type="GO" id="GO:0000226">
    <property type="term" value="P:microtubule cytoskeleton organization"/>
    <property type="evidence" value="ECO:0000318"/>
    <property type="project" value="GO_Central"/>
</dbReference>
<dbReference type="PANTHER" id="PTHR19321">
    <property type="entry name" value="PROTEIN REGULATOR OF CYTOKINESIS 1 PRC1-RELATED"/>
    <property type="match status" value="1"/>
</dbReference>
<dbReference type="GO" id="GO:0005819">
    <property type="term" value="C:spindle"/>
    <property type="evidence" value="ECO:0000318"/>
    <property type="project" value="GO_Central"/>
</dbReference>
<keyword evidence="4" id="KW-1185">Reference proteome</keyword>
<dbReference type="SMR" id="A2EW85"/>
<evidence type="ECO:0000256" key="2">
    <source>
        <dbReference type="SAM" id="MobiDB-lite"/>
    </source>
</evidence>
<dbReference type="Pfam" id="PF03999">
    <property type="entry name" value="MAP65_ASE1"/>
    <property type="match status" value="1"/>
</dbReference>
<dbReference type="VEuPathDB" id="TrichDB:TVAGG3_0916460"/>
<protein>
    <recommendedName>
        <fullName evidence="5">Microtubule associated protein</fullName>
    </recommendedName>
</protein>
<dbReference type="VEuPathDB" id="TrichDB:TVAG_171600"/>
<dbReference type="InParanoid" id="A2EW85"/>
<dbReference type="Gene3D" id="1.20.58.1520">
    <property type="match status" value="1"/>
</dbReference>
<dbReference type="Proteomes" id="UP000001542">
    <property type="component" value="Unassembled WGS sequence"/>
</dbReference>
<sequence>MDCDSPIQIRVSQDLDMLWDQLGVEAKDRVSAMASIQQKCLEIYNAYVLQVQKQTAETKMLIAQIQQKHKQAMAAYGIPEKEIYECFKSSNSVQLLEQLAAAKLEYEQFKVKITEQVQKIENMVLVCKDLFDALEVPPEKRGEFQDVGETDFTRERIERFKIKVESLQNEVKVRTAQIDQIKSRINKIITTEMTDYKDDDLKLLDSKSVHDSYIKALSELEKRVNAEKSRRVSDLSSKAMVMIHLWDILGVKKEQREGFLAGYTNINNNTLDAMQQEIEKLTEERDKLLPKLIEGRREEVNDLWTMLHISVENRPHIVSDGKDLALEYKLLEDEILRLKEFQMNCHDILEVIFQREGIISDYNYAQNVENDPSRLLSRGKGMAKQLINEEKARRRYAIILPKVNKKLRSLLIDYYKKNKKHFEWDGIPYIEKLDQQEDSSKSKSQRKDRENIPCNSEDVEEKAASLPKSPRHQIVHKESPVIKSASSQRFRV</sequence>
<dbReference type="FunCoup" id="A2EW85">
    <property type="interactions" value="313"/>
</dbReference>
<evidence type="ECO:0000256" key="1">
    <source>
        <dbReference type="SAM" id="Coils"/>
    </source>
</evidence>
<reference evidence="3" key="1">
    <citation type="submission" date="2006-10" db="EMBL/GenBank/DDBJ databases">
        <authorList>
            <person name="Amadeo P."/>
            <person name="Zhao Q."/>
            <person name="Wortman J."/>
            <person name="Fraser-Liggett C."/>
            <person name="Carlton J."/>
        </authorList>
    </citation>
    <scope>NUCLEOTIDE SEQUENCE</scope>
    <source>
        <strain evidence="3">G3</strain>
    </source>
</reference>
<proteinExistence type="predicted"/>
<feature type="coiled-coil region" evidence="1">
    <location>
        <begin position="150"/>
        <end position="184"/>
    </location>
</feature>